<dbReference type="Proteomes" id="UP001362999">
    <property type="component" value="Unassembled WGS sequence"/>
</dbReference>
<accession>A0AAW0D9D9</accession>
<evidence type="ECO:0000313" key="3">
    <source>
        <dbReference type="Proteomes" id="UP001362999"/>
    </source>
</evidence>
<sequence>MSAENLANLAIPDEYKDLDDRTNAAHALRLAVAALLDDAVLPLDSLYTNLQSCEFVLARRPELLVALKDGCATGDFSKLRNNTALRRQRDSVKFAQRVAVILPAITGFIEEGGLDIWVPESEQGCEASFYTHIAALAVPSVYGRPSVLLRGLGRFETDNLLAHRVDNIFSKGKHTFLVNTSGSGKTRLAFEGLCQHWGFYLVGAIDLNQMGSCDLPDVLGSYIKSDREGFFVAVSSFREDTVKNLRITQGCLRKLLLCRLLVFSIFAEHIHAVGIKPEHKKLWLLLQSLPETLKCGRVDIFSDLVQLANRMADDYVKDYNAFLLHKLRRLFGESFHLFIVIDEAQAIFKTYTAAYRNEDGTFYPILREIVDALNDEFSQHEVSFVIAGTNIPRTQFQTSRHLQRHRWCSDTGVFSDEDAHRRYVASYLPPKYTKTAGGQAFLRFMWGWCRGRHRITDTLMATLIRDGFQSPHKVLNDYIMMSTGYRPKFGVEFVAQEKEDSVEVLVAPLDCDIFASPANVQLVSVMRDSLFHHCVTACPPPPLDNDLIALVTKGFGRFSDTSMSQIVLDEPLLLVAAAKWLYNRRLDALERKDSLLDILQQSLTSSRVYPACLVVYLSHVFAANPRVHEVFTFPGPKPRWANKRAEIVSLGSVEPGYASVDLASEVLAEAPSSLEDTVSWLTNDTLSLPPFCLGQSHDSPDIIFGLRLEDGTLKRVVVHTSLTTSNLRGDPLRKEINDFSNDNLFEGDDPTFHDRAITKTAKGPRKSPVLRVFASFPGTLQLGDVTHAPNVAQLNNAKFSKIVQTIPASWIFKQIVKSVTLQLGKRKRPTTKPSGSRKRTRRF</sequence>
<keyword evidence="3" id="KW-1185">Reference proteome</keyword>
<feature type="compositionally biased region" description="Basic residues" evidence="1">
    <location>
        <begin position="824"/>
        <end position="843"/>
    </location>
</feature>
<evidence type="ECO:0000256" key="1">
    <source>
        <dbReference type="SAM" id="MobiDB-lite"/>
    </source>
</evidence>
<gene>
    <name evidence="2" type="ORF">R3P38DRAFT_3174278</name>
</gene>
<protein>
    <submittedName>
        <fullName evidence="2">Uncharacterized protein</fullName>
    </submittedName>
</protein>
<proteinExistence type="predicted"/>
<dbReference type="EMBL" id="JAWWNJ010000009">
    <property type="protein sequence ID" value="KAK7048013.1"/>
    <property type="molecule type" value="Genomic_DNA"/>
</dbReference>
<feature type="region of interest" description="Disordered" evidence="1">
    <location>
        <begin position="822"/>
        <end position="843"/>
    </location>
</feature>
<name>A0AAW0D9D9_9AGAR</name>
<comment type="caution">
    <text evidence="2">The sequence shown here is derived from an EMBL/GenBank/DDBJ whole genome shotgun (WGS) entry which is preliminary data.</text>
</comment>
<evidence type="ECO:0000313" key="2">
    <source>
        <dbReference type="EMBL" id="KAK7048013.1"/>
    </source>
</evidence>
<dbReference type="AlphaFoldDB" id="A0AAW0D9D9"/>
<organism evidence="2 3">
    <name type="scientific">Favolaschia claudopus</name>
    <dbReference type="NCBI Taxonomy" id="2862362"/>
    <lineage>
        <taxon>Eukaryota</taxon>
        <taxon>Fungi</taxon>
        <taxon>Dikarya</taxon>
        <taxon>Basidiomycota</taxon>
        <taxon>Agaricomycotina</taxon>
        <taxon>Agaricomycetes</taxon>
        <taxon>Agaricomycetidae</taxon>
        <taxon>Agaricales</taxon>
        <taxon>Marasmiineae</taxon>
        <taxon>Mycenaceae</taxon>
        <taxon>Favolaschia</taxon>
    </lineage>
</organism>
<reference evidence="2 3" key="1">
    <citation type="journal article" date="2024" name="J Genomics">
        <title>Draft genome sequencing and assembly of Favolaschia claudopus CIRM-BRFM 2984 isolated from oak limbs.</title>
        <authorList>
            <person name="Navarro D."/>
            <person name="Drula E."/>
            <person name="Chaduli D."/>
            <person name="Cazenave R."/>
            <person name="Ahrendt S."/>
            <person name="Wang J."/>
            <person name="Lipzen A."/>
            <person name="Daum C."/>
            <person name="Barry K."/>
            <person name="Grigoriev I.V."/>
            <person name="Favel A."/>
            <person name="Rosso M.N."/>
            <person name="Martin F."/>
        </authorList>
    </citation>
    <scope>NUCLEOTIDE SEQUENCE [LARGE SCALE GENOMIC DNA]</scope>
    <source>
        <strain evidence="2 3">CIRM-BRFM 2984</strain>
    </source>
</reference>